<protein>
    <submittedName>
        <fullName evidence="1">Uncharacterized protein</fullName>
    </submittedName>
</protein>
<evidence type="ECO:0000313" key="1">
    <source>
        <dbReference type="EMBL" id="MBR8671325.1"/>
    </source>
</evidence>
<comment type="caution">
    <text evidence="1">The sequence shown here is derived from an EMBL/GenBank/DDBJ whole genome shotgun (WGS) entry which is preliminary data.</text>
</comment>
<organism evidence="1">
    <name type="scientific">Niallia circulans</name>
    <name type="common">Bacillus circulans</name>
    <dbReference type="NCBI Taxonomy" id="1397"/>
    <lineage>
        <taxon>Bacteria</taxon>
        <taxon>Bacillati</taxon>
        <taxon>Bacillota</taxon>
        <taxon>Bacilli</taxon>
        <taxon>Bacillales</taxon>
        <taxon>Bacillaceae</taxon>
        <taxon>Niallia</taxon>
    </lineage>
</organism>
<dbReference type="RefSeq" id="WP_212120386.1">
    <property type="nucleotide sequence ID" value="NZ_JAGTPX020000021.1"/>
</dbReference>
<sequence>MSKKYETYKKAVEQLVGSSQDLGLLKAVQDIGVLVDNHKEEEPKPSKIESKMTKVEIMAMRDPVKRRSAIRENMQLFENGGNN</sequence>
<gene>
    <name evidence="1" type="ORF">KD144_17445</name>
</gene>
<accession>A0A941JK20</accession>
<name>A0A941JK20_NIACI</name>
<proteinExistence type="predicted"/>
<dbReference type="EMBL" id="JAGTPX010000020">
    <property type="protein sequence ID" value="MBR8671325.1"/>
    <property type="molecule type" value="Genomic_DNA"/>
</dbReference>
<reference evidence="1" key="1">
    <citation type="submission" date="2021-04" db="EMBL/GenBank/DDBJ databases">
        <title>Genomic analysis of electroactive and textile dye degrading Bacillus circulans strain: DC10 isolated from constructed wetland-microbial fuel cells treating textile dye wastewaters.</title>
        <authorList>
            <person name="Patel D.U."/>
            <person name="Desai C.R."/>
        </authorList>
    </citation>
    <scope>NUCLEOTIDE SEQUENCE</scope>
    <source>
        <strain evidence="1">DC10</strain>
    </source>
</reference>
<dbReference type="AlphaFoldDB" id="A0A941JK20"/>